<dbReference type="InterPro" id="IPR003618">
    <property type="entry name" value="TFIIS_cen_dom"/>
</dbReference>
<feature type="region of interest" description="Disordered" evidence="1">
    <location>
        <begin position="404"/>
        <end position="483"/>
    </location>
</feature>
<dbReference type="VEuPathDB" id="FungiDB:SDRG_16127"/>
<dbReference type="PROSITE" id="PS50106">
    <property type="entry name" value="PDZ"/>
    <property type="match status" value="1"/>
</dbReference>
<evidence type="ECO:0000313" key="4">
    <source>
        <dbReference type="Proteomes" id="UP000030762"/>
    </source>
</evidence>
<dbReference type="Proteomes" id="UP000030762">
    <property type="component" value="Unassembled WGS sequence"/>
</dbReference>
<dbReference type="EMBL" id="JH767245">
    <property type="protein sequence ID" value="EQC26025.1"/>
    <property type="molecule type" value="Genomic_DNA"/>
</dbReference>
<proteinExistence type="predicted"/>
<feature type="compositionally biased region" description="Low complexity" evidence="1">
    <location>
        <begin position="464"/>
        <end position="480"/>
    </location>
</feature>
<evidence type="ECO:0000313" key="3">
    <source>
        <dbReference type="EMBL" id="EQC26025.1"/>
    </source>
</evidence>
<sequence>MSRFAKIELKADIRVHRKQVRWLLHELLHAGEPVTVCFESPRLGLEVACRPPTVLRVTNINPGARLALRIGDYVTGVNDRDLTMEGADQNDFKAIVAAAPRPLVLHASRLGQPKAARQDATLSTLQAILAQAKALEIQGKELTMKSVPLYRACTDDEASLMKSTLSCQGDLLATIVREANAMRDGILASKEMRLRHELDTWVSAKMAVHVDHVHRSLPIVTKLMNKVASARLAEALDTSWAAKYGPVELKWLQSSENRIRVLLAWFLEGLGQDHAHAAAVDTSQRIAQQLVHDYTSLWMSNLDAPPGNVQKLFFEHARRLKTAVALPKNTQLRQQLMAGHISPSSFLAMSADELAPPQLREERQAYASQAMENTILKTPTTTKALITTKNGFKEVATPHAIELPAIESPAEISDATSSPIARPQPRPLPSTKPVLVPLPSNARALHVVPSPRSVPRHVPPKPKTAPSPHSAASPIPSSRPKSIEELRRLATDDVRSSKRQRVDAPAVITSINAPDPSRLEELVLDDLTVLSTTLYFLRAVLENKAATDKRLAELVMRVENASQYQVATNVLAKIASTTVHGEYRVDVAIGAYYLRIMTAECLPHNRYPKEEVVRHLMALTTSLHGRWSSLLDTFAQQLGEHEVKRRESARVLAVEHLIESARQHFRLEEKRVNGLCLCLIRVNATLVAKGSGRDDPAAKRAACEMLGEFLVSVLLYHAPANRHYRNALQKGRRLSPT</sequence>
<organism evidence="3 4">
    <name type="scientific">Saprolegnia diclina (strain VS20)</name>
    <dbReference type="NCBI Taxonomy" id="1156394"/>
    <lineage>
        <taxon>Eukaryota</taxon>
        <taxon>Sar</taxon>
        <taxon>Stramenopiles</taxon>
        <taxon>Oomycota</taxon>
        <taxon>Saprolegniomycetes</taxon>
        <taxon>Saprolegniales</taxon>
        <taxon>Saprolegniaceae</taxon>
        <taxon>Saprolegnia</taxon>
    </lineage>
</organism>
<dbReference type="AlphaFoldDB" id="T0PY95"/>
<evidence type="ECO:0000259" key="2">
    <source>
        <dbReference type="PROSITE" id="PS50106"/>
    </source>
</evidence>
<dbReference type="Gene3D" id="1.10.472.30">
    <property type="entry name" value="Transcription elongation factor S-II, central domain"/>
    <property type="match status" value="1"/>
</dbReference>
<dbReference type="RefSeq" id="XP_008620546.1">
    <property type="nucleotide sequence ID" value="XM_008622324.1"/>
</dbReference>
<dbReference type="InParanoid" id="T0PY95"/>
<reference evidence="3 4" key="1">
    <citation type="submission" date="2012-04" db="EMBL/GenBank/DDBJ databases">
        <title>The Genome Sequence of Saprolegnia declina VS20.</title>
        <authorList>
            <consortium name="The Broad Institute Genome Sequencing Platform"/>
            <person name="Russ C."/>
            <person name="Nusbaum C."/>
            <person name="Tyler B."/>
            <person name="van West P."/>
            <person name="Dieguez-Uribeondo J."/>
            <person name="de Bruijn I."/>
            <person name="Tripathy S."/>
            <person name="Jiang R."/>
            <person name="Young S.K."/>
            <person name="Zeng Q."/>
            <person name="Gargeya S."/>
            <person name="Fitzgerald M."/>
            <person name="Haas B."/>
            <person name="Abouelleil A."/>
            <person name="Alvarado L."/>
            <person name="Arachchi H.M."/>
            <person name="Berlin A."/>
            <person name="Chapman S.B."/>
            <person name="Goldberg J."/>
            <person name="Griggs A."/>
            <person name="Gujja S."/>
            <person name="Hansen M."/>
            <person name="Howarth C."/>
            <person name="Imamovic A."/>
            <person name="Larimer J."/>
            <person name="McCowen C."/>
            <person name="Montmayeur A."/>
            <person name="Murphy C."/>
            <person name="Neiman D."/>
            <person name="Pearson M."/>
            <person name="Priest M."/>
            <person name="Roberts A."/>
            <person name="Saif S."/>
            <person name="Shea T."/>
            <person name="Sisk P."/>
            <person name="Sykes S."/>
            <person name="Wortman J."/>
            <person name="Nusbaum C."/>
            <person name="Birren B."/>
        </authorList>
    </citation>
    <scope>NUCLEOTIDE SEQUENCE [LARGE SCALE GENOMIC DNA]</scope>
    <source>
        <strain evidence="3 4">VS20</strain>
    </source>
</reference>
<keyword evidence="4" id="KW-1185">Reference proteome</keyword>
<evidence type="ECO:0000256" key="1">
    <source>
        <dbReference type="SAM" id="MobiDB-lite"/>
    </source>
</evidence>
<dbReference type="InterPro" id="IPR036575">
    <property type="entry name" value="TFIIS_cen_dom_sf"/>
</dbReference>
<dbReference type="OMA" id="PANRHYR"/>
<dbReference type="Pfam" id="PF07500">
    <property type="entry name" value="TFIIS_M"/>
    <property type="match status" value="1"/>
</dbReference>
<protein>
    <recommendedName>
        <fullName evidence="2">PDZ domain-containing protein</fullName>
    </recommendedName>
</protein>
<feature type="domain" description="PDZ" evidence="2">
    <location>
        <begin position="43"/>
        <end position="111"/>
    </location>
</feature>
<dbReference type="OrthoDB" id="79252at2759"/>
<dbReference type="GeneID" id="19956854"/>
<dbReference type="SUPFAM" id="SSF46942">
    <property type="entry name" value="Elongation factor TFIIS domain 2"/>
    <property type="match status" value="1"/>
</dbReference>
<gene>
    <name evidence="3" type="ORF">SDRG_16127</name>
</gene>
<dbReference type="InterPro" id="IPR001478">
    <property type="entry name" value="PDZ"/>
</dbReference>
<dbReference type="GO" id="GO:0006351">
    <property type="term" value="P:DNA-templated transcription"/>
    <property type="evidence" value="ECO:0007669"/>
    <property type="project" value="InterPro"/>
</dbReference>
<accession>T0PY95</accession>
<name>T0PY95_SAPDV</name>